<comment type="subcellular location">
    <subcellularLocation>
        <location evidence="1 14">Cytoplasm</location>
    </subcellularLocation>
</comment>
<dbReference type="PANTHER" id="PTHR13932:SF6">
    <property type="entry name" value="OXYGEN-INDEPENDENT COPROPORPHYRINOGEN III OXIDASE"/>
    <property type="match status" value="1"/>
</dbReference>
<dbReference type="SUPFAM" id="SSF102114">
    <property type="entry name" value="Radical SAM enzymes"/>
    <property type="match status" value="1"/>
</dbReference>
<feature type="binding site" evidence="15">
    <location>
        <position position="189"/>
    </location>
    <ligand>
        <name>S-adenosyl-L-methionine</name>
        <dbReference type="ChEBI" id="CHEBI:59789"/>
        <label>2</label>
    </ligand>
</feature>
<feature type="binding site" evidence="15">
    <location>
        <begin position="72"/>
        <end position="74"/>
    </location>
    <ligand>
        <name>S-adenosyl-L-methionine</name>
        <dbReference type="ChEBI" id="CHEBI:59789"/>
        <label>2</label>
    </ligand>
</feature>
<dbReference type="SMART" id="SM00729">
    <property type="entry name" value="Elp3"/>
    <property type="match status" value="1"/>
</dbReference>
<feature type="binding site" evidence="16">
    <location>
        <position position="73"/>
    </location>
    <ligand>
        <name>[4Fe-4S] cluster</name>
        <dbReference type="ChEBI" id="CHEBI:49883"/>
        <note>4Fe-4S-S-AdoMet</note>
    </ligand>
</feature>
<feature type="binding site" evidence="15">
    <location>
        <begin position="118"/>
        <end position="119"/>
    </location>
    <ligand>
        <name>S-adenosyl-L-methionine</name>
        <dbReference type="ChEBI" id="CHEBI:59789"/>
        <label>2</label>
    </ligand>
</feature>
<keyword evidence="9 14" id="KW-0560">Oxidoreductase</keyword>
<evidence type="ECO:0000256" key="11">
    <source>
        <dbReference type="ARBA" id="ARBA00023014"/>
    </source>
</evidence>
<dbReference type="Proteomes" id="UP000199072">
    <property type="component" value="Unassembled WGS sequence"/>
</dbReference>
<dbReference type="GO" id="GO:0046872">
    <property type="term" value="F:metal ion binding"/>
    <property type="evidence" value="ECO:0007669"/>
    <property type="project" value="UniProtKB-KW"/>
</dbReference>
<feature type="binding site" evidence="15">
    <location>
        <position position="334"/>
    </location>
    <ligand>
        <name>S-adenosyl-L-methionine</name>
        <dbReference type="ChEBI" id="CHEBI:59789"/>
        <label>1</label>
    </ligand>
</feature>
<gene>
    <name evidence="18" type="ORF">SAMN05216464_11535</name>
</gene>
<dbReference type="AlphaFoldDB" id="A0A1G7JM07"/>
<accession>A0A1G7JM07</accession>
<keyword evidence="6 14" id="KW-0963">Cytoplasm</keyword>
<comment type="pathway">
    <text evidence="2 14">Porphyrin-containing compound metabolism; protoporphyrin-IX biosynthesis; protoporphyrinogen-IX from coproporphyrinogen-III (AdoMet route): step 1/1.</text>
</comment>
<dbReference type="GO" id="GO:0006782">
    <property type="term" value="P:protoporphyrinogen IX biosynthetic process"/>
    <property type="evidence" value="ECO:0007669"/>
    <property type="project" value="UniProtKB-UniPathway"/>
</dbReference>
<feature type="binding site" evidence="15">
    <location>
        <position position="60"/>
    </location>
    <ligand>
        <name>S-adenosyl-L-methionine</name>
        <dbReference type="ChEBI" id="CHEBI:59789"/>
        <label>1</label>
    </ligand>
</feature>
<evidence type="ECO:0000256" key="6">
    <source>
        <dbReference type="ARBA" id="ARBA00022490"/>
    </source>
</evidence>
<keyword evidence="7 14" id="KW-0949">S-adenosyl-L-methionine</keyword>
<dbReference type="STRING" id="1391627.SAMN05216464_11535"/>
<feature type="domain" description="Radical SAM core" evidence="17">
    <location>
        <begin position="51"/>
        <end position="288"/>
    </location>
</feature>
<dbReference type="InterPro" id="IPR007197">
    <property type="entry name" value="rSAM"/>
</dbReference>
<evidence type="ECO:0000256" key="12">
    <source>
        <dbReference type="ARBA" id="ARBA00023244"/>
    </source>
</evidence>
<evidence type="ECO:0000256" key="2">
    <source>
        <dbReference type="ARBA" id="ARBA00004785"/>
    </source>
</evidence>
<dbReference type="PANTHER" id="PTHR13932">
    <property type="entry name" value="COPROPORPHYRINIGEN III OXIDASE"/>
    <property type="match status" value="1"/>
</dbReference>
<feature type="binding site" evidence="15">
    <location>
        <position position="248"/>
    </location>
    <ligand>
        <name>S-adenosyl-L-methionine</name>
        <dbReference type="ChEBI" id="CHEBI:59789"/>
        <label>2</label>
    </ligand>
</feature>
<evidence type="ECO:0000313" key="19">
    <source>
        <dbReference type="Proteomes" id="UP000199072"/>
    </source>
</evidence>
<dbReference type="Gene3D" id="3.20.20.70">
    <property type="entry name" value="Aldolase class I"/>
    <property type="match status" value="1"/>
</dbReference>
<evidence type="ECO:0000256" key="5">
    <source>
        <dbReference type="ARBA" id="ARBA00022485"/>
    </source>
</evidence>
<organism evidence="18 19">
    <name type="scientific">Mucilaginibacter pineti</name>
    <dbReference type="NCBI Taxonomy" id="1391627"/>
    <lineage>
        <taxon>Bacteria</taxon>
        <taxon>Pseudomonadati</taxon>
        <taxon>Bacteroidota</taxon>
        <taxon>Sphingobacteriia</taxon>
        <taxon>Sphingobacteriales</taxon>
        <taxon>Sphingobacteriaceae</taxon>
        <taxon>Mucilaginibacter</taxon>
    </lineage>
</organism>
<dbReference type="GO" id="GO:0051539">
    <property type="term" value="F:4 iron, 4 sulfur cluster binding"/>
    <property type="evidence" value="ECO:0007669"/>
    <property type="project" value="UniProtKB-KW"/>
</dbReference>
<dbReference type="PIRSF" id="PIRSF000167">
    <property type="entry name" value="HemN"/>
    <property type="match status" value="1"/>
</dbReference>
<dbReference type="CDD" id="cd01335">
    <property type="entry name" value="Radical_SAM"/>
    <property type="match status" value="1"/>
</dbReference>
<evidence type="ECO:0000256" key="13">
    <source>
        <dbReference type="ARBA" id="ARBA00048321"/>
    </source>
</evidence>
<dbReference type="Gene3D" id="1.10.10.920">
    <property type="match status" value="1"/>
</dbReference>
<keyword evidence="10 14" id="KW-0408">Iron</keyword>
<comment type="cofactor">
    <cofactor evidence="14 16">
        <name>[4Fe-4S] cluster</name>
        <dbReference type="ChEBI" id="CHEBI:49883"/>
    </cofactor>
    <text evidence="14 16">Binds 1 [4Fe-4S] cluster. The cluster is coordinated with 3 cysteines and an exchangeable S-adenosyl-L-methionine.</text>
</comment>
<evidence type="ECO:0000259" key="17">
    <source>
        <dbReference type="PROSITE" id="PS51918"/>
    </source>
</evidence>
<reference evidence="18 19" key="1">
    <citation type="submission" date="2016-10" db="EMBL/GenBank/DDBJ databases">
        <authorList>
            <person name="de Groot N.N."/>
        </authorList>
    </citation>
    <scope>NUCLEOTIDE SEQUENCE [LARGE SCALE GENOMIC DNA]</scope>
    <source>
        <strain evidence="18 19">47C3B</strain>
    </source>
</reference>
<dbReference type="UniPathway" id="UPA00251">
    <property type="reaction ID" value="UER00323"/>
</dbReference>
<evidence type="ECO:0000256" key="14">
    <source>
        <dbReference type="PIRNR" id="PIRNR000167"/>
    </source>
</evidence>
<evidence type="ECO:0000256" key="10">
    <source>
        <dbReference type="ARBA" id="ARBA00023004"/>
    </source>
</evidence>
<feature type="binding site" evidence="15">
    <location>
        <position position="150"/>
    </location>
    <ligand>
        <name>S-adenosyl-L-methionine</name>
        <dbReference type="ChEBI" id="CHEBI:59789"/>
        <label>1</label>
    </ligand>
</feature>
<name>A0A1G7JM07_9SPHI</name>
<dbReference type="SFLD" id="SFLDS00029">
    <property type="entry name" value="Radical_SAM"/>
    <property type="match status" value="1"/>
</dbReference>
<keyword evidence="8 14" id="KW-0479">Metal-binding</keyword>
<dbReference type="OrthoDB" id="9808022at2"/>
<dbReference type="EMBL" id="FNAI01000015">
    <property type="protein sequence ID" value="SDF25916.1"/>
    <property type="molecule type" value="Genomic_DNA"/>
</dbReference>
<evidence type="ECO:0000313" key="18">
    <source>
        <dbReference type="EMBL" id="SDF25916.1"/>
    </source>
</evidence>
<dbReference type="RefSeq" id="WP_091154045.1">
    <property type="nucleotide sequence ID" value="NZ_FNAI01000015.1"/>
</dbReference>
<evidence type="ECO:0000256" key="1">
    <source>
        <dbReference type="ARBA" id="ARBA00004496"/>
    </source>
</evidence>
<dbReference type="SFLD" id="SFLDG01082">
    <property type="entry name" value="B12-binding_domain_containing"/>
    <property type="match status" value="1"/>
</dbReference>
<keyword evidence="5 14" id="KW-0004">4Fe-4S</keyword>
<feature type="binding site" evidence="16">
    <location>
        <position position="70"/>
    </location>
    <ligand>
        <name>[4Fe-4S] cluster</name>
        <dbReference type="ChEBI" id="CHEBI:49883"/>
        <note>4Fe-4S-S-AdoMet</note>
    </ligand>
</feature>
<dbReference type="InterPro" id="IPR004558">
    <property type="entry name" value="Coprogen_oxidase_HemN"/>
</dbReference>
<feature type="binding site" evidence="15">
    <location>
        <position position="214"/>
    </location>
    <ligand>
        <name>S-adenosyl-L-methionine</name>
        <dbReference type="ChEBI" id="CHEBI:59789"/>
        <label>2</label>
    </ligand>
</feature>
<proteinExistence type="inferred from homology"/>
<dbReference type="SFLD" id="SFLDG01065">
    <property type="entry name" value="anaerobic_coproporphyrinogen-I"/>
    <property type="match status" value="1"/>
</dbReference>
<evidence type="ECO:0000256" key="9">
    <source>
        <dbReference type="ARBA" id="ARBA00023002"/>
    </source>
</evidence>
<keyword evidence="12 14" id="KW-0627">Porphyrin biosynthesis</keyword>
<feature type="binding site" evidence="15">
    <location>
        <position position="117"/>
    </location>
    <ligand>
        <name>S-adenosyl-L-methionine</name>
        <dbReference type="ChEBI" id="CHEBI:59789"/>
        <label>1</label>
    </ligand>
</feature>
<evidence type="ECO:0000256" key="16">
    <source>
        <dbReference type="PIRSR" id="PIRSR000167-2"/>
    </source>
</evidence>
<dbReference type="PROSITE" id="PS51918">
    <property type="entry name" value="RADICAL_SAM"/>
    <property type="match status" value="1"/>
</dbReference>
<dbReference type="NCBIfam" id="TIGR00538">
    <property type="entry name" value="hemN"/>
    <property type="match status" value="1"/>
</dbReference>
<evidence type="ECO:0000256" key="15">
    <source>
        <dbReference type="PIRSR" id="PIRSR000167-1"/>
    </source>
</evidence>
<sequence length="458" mass="51388">MTTKVSSLRLSDKYQVAAPRYTSYPTMPFWDTAGFDGQAWADSVRRSFTENDQSAGISLYIHLPFCEELCTYCGCNTRITKNHRVEEPYIAAVISEWQHYLEIMAAAPVIREIHLGGGTPTFFSAKNLQALIRGLLEKASVHPEAAFSFEAHPANTTVEHLQTLFDLGFRRLSLGIQDFDPKVQQIINRRQSFEQVAAVTRQARRIGYTSINYDLIYGLPLQTLDGLACTLRKVAELQPERIAFYSYAHVPWLKPGQRKFTELDLPAPAAKLKLHETGRSLLRGYGYREVGMDNFALPGDELLEAAANGRLHRNFMGYTTHQCKLLIGLGVSAISDADSAYAQNIKVVEDYLKAVNEEKLPLLKGHLMTPEDLIIRRHILNIMCTGRTSWNHHTEPCAAVFEAIDRLQPLADDGLIELSSLGLKVTPEGEGYLRNICMALDARLWAAQPTTRLFSMAI</sequence>
<evidence type="ECO:0000256" key="3">
    <source>
        <dbReference type="ARBA" id="ARBA00005493"/>
    </source>
</evidence>
<dbReference type="Pfam" id="PF04055">
    <property type="entry name" value="Radical_SAM"/>
    <property type="match status" value="1"/>
</dbReference>
<comment type="subunit">
    <text evidence="4">Monomer.</text>
</comment>
<dbReference type="GO" id="GO:0004109">
    <property type="term" value="F:coproporphyrinogen oxidase activity"/>
    <property type="evidence" value="ECO:0007669"/>
    <property type="project" value="InterPro"/>
</dbReference>
<feature type="binding site" evidence="15">
    <location>
        <position position="177"/>
    </location>
    <ligand>
        <name>S-adenosyl-L-methionine</name>
        <dbReference type="ChEBI" id="CHEBI:59789"/>
        <label>2</label>
    </ligand>
</feature>
<dbReference type="EC" id="1.3.98.3" evidence="14"/>
<protein>
    <recommendedName>
        <fullName evidence="14">Coproporphyrinogen-III oxidase</fullName>
        <ecNumber evidence="14">1.3.98.3</ecNumber>
    </recommendedName>
</protein>
<dbReference type="InterPro" id="IPR058240">
    <property type="entry name" value="rSAM_sf"/>
</dbReference>
<comment type="similarity">
    <text evidence="3 14">Belongs to the anaerobic coproporphyrinogen-III oxidase family.</text>
</comment>
<keyword evidence="11 14" id="KW-0411">Iron-sulfur</keyword>
<evidence type="ECO:0000256" key="4">
    <source>
        <dbReference type="ARBA" id="ARBA00011245"/>
    </source>
</evidence>
<dbReference type="InterPro" id="IPR034505">
    <property type="entry name" value="Coproporphyrinogen-III_oxidase"/>
</dbReference>
<feature type="binding site" evidence="16">
    <location>
        <position position="66"/>
    </location>
    <ligand>
        <name>[4Fe-4S] cluster</name>
        <dbReference type="ChEBI" id="CHEBI:49883"/>
        <note>4Fe-4S-S-AdoMet</note>
    </ligand>
</feature>
<comment type="catalytic activity">
    <reaction evidence="13 14">
        <text>coproporphyrinogen III + 2 S-adenosyl-L-methionine = protoporphyrinogen IX + 2 5'-deoxyadenosine + 2 L-methionine + 2 CO2</text>
        <dbReference type="Rhea" id="RHEA:15425"/>
        <dbReference type="ChEBI" id="CHEBI:16526"/>
        <dbReference type="ChEBI" id="CHEBI:17319"/>
        <dbReference type="ChEBI" id="CHEBI:57307"/>
        <dbReference type="ChEBI" id="CHEBI:57309"/>
        <dbReference type="ChEBI" id="CHEBI:57844"/>
        <dbReference type="ChEBI" id="CHEBI:59789"/>
        <dbReference type="EC" id="1.3.98.3"/>
    </reaction>
</comment>
<dbReference type="GO" id="GO:0051989">
    <property type="term" value="F:coproporphyrinogen dehydrogenase activity"/>
    <property type="evidence" value="ECO:0007669"/>
    <property type="project" value="UniProtKB-EC"/>
</dbReference>
<keyword evidence="19" id="KW-1185">Reference proteome</keyword>
<evidence type="ECO:0000256" key="7">
    <source>
        <dbReference type="ARBA" id="ARBA00022691"/>
    </source>
</evidence>
<evidence type="ECO:0000256" key="8">
    <source>
        <dbReference type="ARBA" id="ARBA00022723"/>
    </source>
</evidence>
<dbReference type="GO" id="GO:0005737">
    <property type="term" value="C:cytoplasm"/>
    <property type="evidence" value="ECO:0007669"/>
    <property type="project" value="UniProtKB-SubCell"/>
</dbReference>
<dbReference type="InterPro" id="IPR006638">
    <property type="entry name" value="Elp3/MiaA/NifB-like_rSAM"/>
</dbReference>
<dbReference type="InterPro" id="IPR013785">
    <property type="entry name" value="Aldolase_TIM"/>
</dbReference>